<keyword evidence="1" id="KW-0732">Signal</keyword>
<dbReference type="GeneID" id="109482268"/>
<name>A0A6P4ZH41_BRABE</name>
<dbReference type="Proteomes" id="UP000515135">
    <property type="component" value="Unplaced"/>
</dbReference>
<dbReference type="KEGG" id="bbel:109482268"/>
<proteinExistence type="predicted"/>
<feature type="signal peptide" evidence="1">
    <location>
        <begin position="1"/>
        <end position="33"/>
    </location>
</feature>
<sequence length="148" mass="16237">MTVGRCPGKPGRLGWRSCVGLILTVLWISGSSCFEASVVEDFVAHRLENLRVKRAIQNVRVGLEFVMAQYSSNAVRYSFLNATNVANGFTTLTPLIGQGVIGGESYHVSIVILETFSGDLYSPDSAAYTDLKTRTEAAWLYLVTIVRK</sequence>
<feature type="chain" id="PRO_5028408947" evidence="1">
    <location>
        <begin position="34"/>
        <end position="148"/>
    </location>
</feature>
<accession>A0A6P4ZH41</accession>
<evidence type="ECO:0000313" key="2">
    <source>
        <dbReference type="Proteomes" id="UP000515135"/>
    </source>
</evidence>
<gene>
    <name evidence="3" type="primary">LOC109482268</name>
</gene>
<keyword evidence="2" id="KW-1185">Reference proteome</keyword>
<protein>
    <submittedName>
        <fullName evidence="3">Uncharacterized protein LOC109482268</fullName>
    </submittedName>
</protein>
<dbReference type="RefSeq" id="XP_019640515.1">
    <property type="nucleotide sequence ID" value="XM_019784956.1"/>
</dbReference>
<organism evidence="2 3">
    <name type="scientific">Branchiostoma belcheri</name>
    <name type="common">Amphioxus</name>
    <dbReference type="NCBI Taxonomy" id="7741"/>
    <lineage>
        <taxon>Eukaryota</taxon>
        <taxon>Metazoa</taxon>
        <taxon>Chordata</taxon>
        <taxon>Cephalochordata</taxon>
        <taxon>Leptocardii</taxon>
        <taxon>Amphioxiformes</taxon>
        <taxon>Branchiostomatidae</taxon>
        <taxon>Branchiostoma</taxon>
    </lineage>
</organism>
<reference evidence="3" key="1">
    <citation type="submission" date="2025-08" db="UniProtKB">
        <authorList>
            <consortium name="RefSeq"/>
        </authorList>
    </citation>
    <scope>IDENTIFICATION</scope>
    <source>
        <tissue evidence="3">Gonad</tissue>
    </source>
</reference>
<evidence type="ECO:0000313" key="3">
    <source>
        <dbReference type="RefSeq" id="XP_019640515.1"/>
    </source>
</evidence>
<dbReference type="PROSITE" id="PS51257">
    <property type="entry name" value="PROKAR_LIPOPROTEIN"/>
    <property type="match status" value="1"/>
</dbReference>
<dbReference type="AlphaFoldDB" id="A0A6P4ZH41"/>
<evidence type="ECO:0000256" key="1">
    <source>
        <dbReference type="SAM" id="SignalP"/>
    </source>
</evidence>